<accession>A0A2S6I423</accession>
<dbReference type="GO" id="GO:0055085">
    <property type="term" value="P:transmembrane transport"/>
    <property type="evidence" value="ECO:0007669"/>
    <property type="project" value="InterPro"/>
</dbReference>
<feature type="domain" description="ABC transmembrane type-1" evidence="8">
    <location>
        <begin position="238"/>
        <end position="452"/>
    </location>
</feature>
<name>A0A2S6I423_9BACT</name>
<sequence length="471" mass="52858">MLVINPITLPLPLQNKPLLTYALRKLLYLPFSLLLLSLVCFVLFRAMPSDPVSDRMSIEGIRPGVNDHVSYERTYRRLAARLGYDLPPFYVALGNAALPDTLHRIVPRSRRELVRNLAFRYGNWPRVQAYYREVLRASTAYQDEALVASARRLMLRSDPVRINRELNRIRELPAAAALLTAHRQMVGEANRSSLLFPRLTWHGTDNQYHRYLTGLLRGDLGVSYADGRPVAGKIAAALPGTAMLNGITLLLVYLLAVPLGLYMAYYRDTTFDRWSTLLTFLAFGLPAFWVATLLANFFTTPAFGMDWFPSMGYGRVPEGASWWTAMRIRAAHLFLPVVCLAYPSFAYVSRHLRSAALQELDKPYVRTAYMKGLTGGQVLWRHVFRNASFPLITMLGGLLPALLAGSVLIEQIFNLPGMGDLLYRSATARDWPVVISLVLINGLLTVVGLLLADIGYALLDPRVRLGKLPPR</sequence>
<dbReference type="SUPFAM" id="SSF161098">
    <property type="entry name" value="MetI-like"/>
    <property type="match status" value="1"/>
</dbReference>
<dbReference type="Proteomes" id="UP000237662">
    <property type="component" value="Unassembled WGS sequence"/>
</dbReference>
<dbReference type="PANTHER" id="PTHR30465">
    <property type="entry name" value="INNER MEMBRANE ABC TRANSPORTER"/>
    <property type="match status" value="1"/>
</dbReference>
<dbReference type="PANTHER" id="PTHR30465:SF0">
    <property type="entry name" value="OLIGOPEPTIDE TRANSPORT SYSTEM PERMEASE PROTEIN APPB"/>
    <property type="match status" value="1"/>
</dbReference>
<evidence type="ECO:0000256" key="4">
    <source>
        <dbReference type="ARBA" id="ARBA00022692"/>
    </source>
</evidence>
<keyword evidence="2 7" id="KW-0813">Transport</keyword>
<dbReference type="AlphaFoldDB" id="A0A2S6I423"/>
<evidence type="ECO:0000313" key="9">
    <source>
        <dbReference type="EMBL" id="PPK85926.1"/>
    </source>
</evidence>
<feature type="transmembrane region" description="Helical" evidence="7">
    <location>
        <begin position="433"/>
        <end position="459"/>
    </location>
</feature>
<keyword evidence="5 7" id="KW-1133">Transmembrane helix</keyword>
<feature type="transmembrane region" description="Helical" evidence="7">
    <location>
        <begin position="243"/>
        <end position="265"/>
    </location>
</feature>
<keyword evidence="6 7" id="KW-0472">Membrane</keyword>
<evidence type="ECO:0000313" key="10">
    <source>
        <dbReference type="Proteomes" id="UP000237662"/>
    </source>
</evidence>
<dbReference type="EMBL" id="PTJC01000006">
    <property type="protein sequence ID" value="PPK85926.1"/>
    <property type="molecule type" value="Genomic_DNA"/>
</dbReference>
<evidence type="ECO:0000256" key="7">
    <source>
        <dbReference type="RuleBase" id="RU363032"/>
    </source>
</evidence>
<keyword evidence="10" id="KW-1185">Reference proteome</keyword>
<feature type="transmembrane region" description="Helical" evidence="7">
    <location>
        <begin position="330"/>
        <end position="348"/>
    </location>
</feature>
<proteinExistence type="inferred from homology"/>
<gene>
    <name evidence="9" type="ORF">CLV84_2839</name>
</gene>
<evidence type="ECO:0000256" key="3">
    <source>
        <dbReference type="ARBA" id="ARBA00022475"/>
    </source>
</evidence>
<protein>
    <submittedName>
        <fullName evidence="9">Peptide/nickel transport system permease protein</fullName>
    </submittedName>
</protein>
<evidence type="ECO:0000256" key="2">
    <source>
        <dbReference type="ARBA" id="ARBA00022448"/>
    </source>
</evidence>
<dbReference type="InterPro" id="IPR035906">
    <property type="entry name" value="MetI-like_sf"/>
</dbReference>
<dbReference type="GO" id="GO:0005886">
    <property type="term" value="C:plasma membrane"/>
    <property type="evidence" value="ECO:0007669"/>
    <property type="project" value="UniProtKB-SubCell"/>
</dbReference>
<dbReference type="InterPro" id="IPR000515">
    <property type="entry name" value="MetI-like"/>
</dbReference>
<dbReference type="Gene3D" id="1.10.3720.10">
    <property type="entry name" value="MetI-like"/>
    <property type="match status" value="1"/>
</dbReference>
<evidence type="ECO:0000256" key="1">
    <source>
        <dbReference type="ARBA" id="ARBA00004651"/>
    </source>
</evidence>
<comment type="similarity">
    <text evidence="7">Belongs to the binding-protein-dependent transport system permease family.</text>
</comment>
<feature type="transmembrane region" description="Helical" evidence="7">
    <location>
        <begin position="26"/>
        <end position="47"/>
    </location>
</feature>
<dbReference type="CDD" id="cd06261">
    <property type="entry name" value="TM_PBP2"/>
    <property type="match status" value="1"/>
</dbReference>
<comment type="caution">
    <text evidence="9">The sequence shown here is derived from an EMBL/GenBank/DDBJ whole genome shotgun (WGS) entry which is preliminary data.</text>
</comment>
<keyword evidence="3" id="KW-1003">Cell membrane</keyword>
<evidence type="ECO:0000256" key="5">
    <source>
        <dbReference type="ARBA" id="ARBA00022989"/>
    </source>
</evidence>
<keyword evidence="4 7" id="KW-0812">Transmembrane</keyword>
<evidence type="ECO:0000256" key="6">
    <source>
        <dbReference type="ARBA" id="ARBA00023136"/>
    </source>
</evidence>
<feature type="transmembrane region" description="Helical" evidence="7">
    <location>
        <begin position="391"/>
        <end position="413"/>
    </location>
</feature>
<reference evidence="9 10" key="1">
    <citation type="submission" date="2018-02" db="EMBL/GenBank/DDBJ databases">
        <title>Genomic Encyclopedia of Archaeal and Bacterial Type Strains, Phase II (KMG-II): from individual species to whole genera.</title>
        <authorList>
            <person name="Goeker M."/>
        </authorList>
    </citation>
    <scope>NUCLEOTIDE SEQUENCE [LARGE SCALE GENOMIC DNA]</scope>
    <source>
        <strain evidence="9 10">DSM 29526</strain>
    </source>
</reference>
<feature type="transmembrane region" description="Helical" evidence="7">
    <location>
        <begin position="277"/>
        <end position="298"/>
    </location>
</feature>
<dbReference type="RefSeq" id="WP_104420404.1">
    <property type="nucleotide sequence ID" value="NZ_PTJC01000006.1"/>
</dbReference>
<evidence type="ECO:0000259" key="8">
    <source>
        <dbReference type="PROSITE" id="PS50928"/>
    </source>
</evidence>
<dbReference type="PROSITE" id="PS50928">
    <property type="entry name" value="ABC_TM1"/>
    <property type="match status" value="1"/>
</dbReference>
<dbReference type="OrthoDB" id="24153at2"/>
<dbReference type="Pfam" id="PF00528">
    <property type="entry name" value="BPD_transp_1"/>
    <property type="match status" value="1"/>
</dbReference>
<comment type="subcellular location">
    <subcellularLocation>
        <location evidence="1 7">Cell membrane</location>
        <topology evidence="1 7">Multi-pass membrane protein</topology>
    </subcellularLocation>
</comment>
<organism evidence="9 10">
    <name type="scientific">Neolewinella xylanilytica</name>
    <dbReference type="NCBI Taxonomy" id="1514080"/>
    <lineage>
        <taxon>Bacteria</taxon>
        <taxon>Pseudomonadati</taxon>
        <taxon>Bacteroidota</taxon>
        <taxon>Saprospiria</taxon>
        <taxon>Saprospirales</taxon>
        <taxon>Lewinellaceae</taxon>
        <taxon>Neolewinella</taxon>
    </lineage>
</organism>